<feature type="binding site" evidence="14">
    <location>
        <position position="326"/>
    </location>
    <ligand>
        <name>substrate</name>
    </ligand>
</feature>
<evidence type="ECO:0000256" key="14">
    <source>
        <dbReference type="PIRSR" id="PIRSR618044-2"/>
    </source>
</evidence>
<sequence>MKRIAAILLSFTVLLVHPAATALGQEPDIAIPVGAVAADSELRTAVGGNAGAARAAASQAADSQAADSQAADGQAADGQAGEERIGDTQAVEVPSADTRSAQAPSSDSQPAEAPSADTQAAVQIAAPSAVLMEASTGQIIYEKGADEKRSPASVTKVMTLILIFDALQSGKINLTDEVVTSAHAKSMGGSQVFLEEGEKQTVETLIKCIVIASGNDASVAMAEYIGGTEEEFVRMMNERAAGLGMANTHFVDCCGLTESPDHLTTARDIAIMSRELINKYPQIHNYSTIWMENITHVTKQGTKEFGLSNTNKLLKMATNFKVTGLKTGSTSIAKYCLSATAEKDGVRLIAAIMAAPDFKARFGDAQTLLNYGYANCKLYEDKEHVPLPQMPVTGGVEDEVGLAYEGVFSYLSLKGEDLGAIEKNLVLAESMPAPVEPGQKAGVLEYTLGGKKLGEVNVLTDGSVREAGYMDYLKRLVGAWKLNR</sequence>
<dbReference type="GO" id="GO:0008360">
    <property type="term" value="P:regulation of cell shape"/>
    <property type="evidence" value="ECO:0007669"/>
    <property type="project" value="UniProtKB-KW"/>
</dbReference>
<comment type="catalytic activity">
    <reaction evidence="12">
        <text>Preferential cleavage: (Ac)2-L-Lys-D-Ala-|-D-Ala. Also transpeptidation of peptidyl-alanyl moieties that are N-acyl substituents of D-alanine.</text>
        <dbReference type="EC" id="3.4.16.4"/>
    </reaction>
</comment>
<evidence type="ECO:0000256" key="10">
    <source>
        <dbReference type="ARBA" id="ARBA00022984"/>
    </source>
</evidence>
<evidence type="ECO:0000256" key="2">
    <source>
        <dbReference type="ARBA" id="ARBA00004752"/>
    </source>
</evidence>
<dbReference type="GO" id="GO:0009252">
    <property type="term" value="P:peptidoglycan biosynthetic process"/>
    <property type="evidence" value="ECO:0007669"/>
    <property type="project" value="UniProtKB-KW"/>
</dbReference>
<dbReference type="GO" id="GO:0009002">
    <property type="term" value="F:serine-type D-Ala-D-Ala carboxypeptidase activity"/>
    <property type="evidence" value="ECO:0007669"/>
    <property type="project" value="UniProtKB-EC"/>
</dbReference>
<evidence type="ECO:0000256" key="12">
    <source>
        <dbReference type="ARBA" id="ARBA00034000"/>
    </source>
</evidence>
<dbReference type="Proteomes" id="UP001299608">
    <property type="component" value="Unassembled WGS sequence"/>
</dbReference>
<keyword evidence="9" id="KW-0133">Cell shape</keyword>
<feature type="signal peptide" evidence="17">
    <location>
        <begin position="1"/>
        <end position="22"/>
    </location>
</feature>
<feature type="domain" description="Peptidase S11 D-Ala-D-Ala carboxypeptidase A C-terminal" evidence="18">
    <location>
        <begin position="373"/>
        <end position="466"/>
    </location>
</feature>
<keyword evidence="8" id="KW-0378">Hydrolase</keyword>
<keyword evidence="11" id="KW-0961">Cell wall biogenesis/degradation</keyword>
<comment type="similarity">
    <text evidence="3 15">Belongs to the peptidase S11 family.</text>
</comment>
<evidence type="ECO:0000256" key="6">
    <source>
        <dbReference type="ARBA" id="ARBA00022670"/>
    </source>
</evidence>
<dbReference type="Gene3D" id="3.40.710.10">
    <property type="entry name" value="DD-peptidase/beta-lactamase superfamily"/>
    <property type="match status" value="1"/>
</dbReference>
<dbReference type="InterPro" id="IPR012338">
    <property type="entry name" value="Beta-lactam/transpept-like"/>
</dbReference>
<dbReference type="InterPro" id="IPR012907">
    <property type="entry name" value="Peptidase_S11_C"/>
</dbReference>
<evidence type="ECO:0000256" key="1">
    <source>
        <dbReference type="ARBA" id="ARBA00003217"/>
    </source>
</evidence>
<evidence type="ECO:0000256" key="5">
    <source>
        <dbReference type="ARBA" id="ARBA00022645"/>
    </source>
</evidence>
<dbReference type="InterPro" id="IPR018044">
    <property type="entry name" value="Peptidase_S11"/>
</dbReference>
<dbReference type="SUPFAM" id="SSF69189">
    <property type="entry name" value="Penicillin-binding protein associated domain"/>
    <property type="match status" value="1"/>
</dbReference>
<feature type="chain" id="PRO_5043633028" description="serine-type D-Ala-D-Ala carboxypeptidase" evidence="17">
    <location>
        <begin position="23"/>
        <end position="484"/>
    </location>
</feature>
<evidence type="ECO:0000256" key="3">
    <source>
        <dbReference type="ARBA" id="ARBA00007164"/>
    </source>
</evidence>
<protein>
    <recommendedName>
        <fullName evidence="4">serine-type D-Ala-D-Ala carboxypeptidase</fullName>
        <ecNumber evidence="4">3.4.16.4</ecNumber>
    </recommendedName>
</protein>
<evidence type="ECO:0000256" key="11">
    <source>
        <dbReference type="ARBA" id="ARBA00023316"/>
    </source>
</evidence>
<accession>A0AAW5C927</accession>
<evidence type="ECO:0000259" key="18">
    <source>
        <dbReference type="SMART" id="SM00936"/>
    </source>
</evidence>
<evidence type="ECO:0000256" key="15">
    <source>
        <dbReference type="RuleBase" id="RU004016"/>
    </source>
</evidence>
<dbReference type="GO" id="GO:0006508">
    <property type="term" value="P:proteolysis"/>
    <property type="evidence" value="ECO:0007669"/>
    <property type="project" value="UniProtKB-KW"/>
</dbReference>
<feature type="compositionally biased region" description="Low complexity" evidence="16">
    <location>
        <begin position="100"/>
        <end position="117"/>
    </location>
</feature>
<dbReference type="InterPro" id="IPR015956">
    <property type="entry name" value="Peniciliin-bd_prot_C_sf"/>
</dbReference>
<keyword evidence="7 17" id="KW-0732">Signal</keyword>
<evidence type="ECO:0000256" key="16">
    <source>
        <dbReference type="SAM" id="MobiDB-lite"/>
    </source>
</evidence>
<evidence type="ECO:0000313" key="20">
    <source>
        <dbReference type="Proteomes" id="UP001299608"/>
    </source>
</evidence>
<dbReference type="EC" id="3.4.16.4" evidence="4"/>
<proteinExistence type="inferred from homology"/>
<dbReference type="SUPFAM" id="SSF56601">
    <property type="entry name" value="beta-lactamase/transpeptidase-like"/>
    <property type="match status" value="1"/>
</dbReference>
<dbReference type="AlphaFoldDB" id="A0AAW5C927"/>
<name>A0AAW5C927_9FIRM</name>
<reference evidence="19" key="1">
    <citation type="submission" date="2022-01" db="EMBL/GenBank/DDBJ databases">
        <title>Collection of gut derived symbiotic bacterial strains cultured from healthy donors.</title>
        <authorList>
            <person name="Lin H."/>
            <person name="Kohout C."/>
            <person name="Waligurski E."/>
            <person name="Pamer E.G."/>
        </authorList>
    </citation>
    <scope>NUCLEOTIDE SEQUENCE</scope>
    <source>
        <strain evidence="19">DFI.6.55</strain>
    </source>
</reference>
<keyword evidence="6" id="KW-0645">Protease</keyword>
<comment type="caution">
    <text evidence="19">The sequence shown here is derived from an EMBL/GenBank/DDBJ whole genome shotgun (WGS) entry which is preliminary data.</text>
</comment>
<dbReference type="GO" id="GO:0071555">
    <property type="term" value="P:cell wall organization"/>
    <property type="evidence" value="ECO:0007669"/>
    <property type="project" value="UniProtKB-KW"/>
</dbReference>
<feature type="active site" description="Acyl-ester intermediate" evidence="13">
    <location>
        <position position="153"/>
    </location>
</feature>
<evidence type="ECO:0000256" key="17">
    <source>
        <dbReference type="SAM" id="SignalP"/>
    </source>
</evidence>
<dbReference type="Pfam" id="PF00768">
    <property type="entry name" value="Peptidase_S11"/>
    <property type="match status" value="1"/>
</dbReference>
<dbReference type="InterPro" id="IPR001967">
    <property type="entry name" value="Peptidase_S11_N"/>
</dbReference>
<evidence type="ECO:0000313" key="19">
    <source>
        <dbReference type="EMBL" id="MCG4748478.1"/>
    </source>
</evidence>
<comment type="pathway">
    <text evidence="2">Cell wall biogenesis; peptidoglycan biosynthesis.</text>
</comment>
<evidence type="ECO:0000256" key="9">
    <source>
        <dbReference type="ARBA" id="ARBA00022960"/>
    </source>
</evidence>
<keyword evidence="5 19" id="KW-0121">Carboxypeptidase</keyword>
<evidence type="ECO:0000256" key="4">
    <source>
        <dbReference type="ARBA" id="ARBA00012448"/>
    </source>
</evidence>
<dbReference type="PANTHER" id="PTHR21581">
    <property type="entry name" value="D-ALANYL-D-ALANINE CARBOXYPEPTIDASE"/>
    <property type="match status" value="1"/>
</dbReference>
<dbReference type="Gene3D" id="2.60.410.10">
    <property type="entry name" value="D-Ala-D-Ala carboxypeptidase, C-terminal domain"/>
    <property type="match status" value="1"/>
</dbReference>
<feature type="active site" description="Proton acceptor" evidence="13">
    <location>
        <position position="156"/>
    </location>
</feature>
<feature type="compositionally biased region" description="Low complexity" evidence="16">
    <location>
        <begin position="63"/>
        <end position="79"/>
    </location>
</feature>
<feature type="active site" evidence="13">
    <location>
        <position position="213"/>
    </location>
</feature>
<dbReference type="RefSeq" id="WP_238053842.1">
    <property type="nucleotide sequence ID" value="NZ_JAKNGE010000038.1"/>
</dbReference>
<comment type="function">
    <text evidence="1">Removes C-terminal D-alanyl residues from sugar-peptide cell wall precursors.</text>
</comment>
<feature type="region of interest" description="Disordered" evidence="16">
    <location>
        <begin position="63"/>
        <end position="120"/>
    </location>
</feature>
<dbReference type="InterPro" id="IPR037167">
    <property type="entry name" value="Peptidase_S11_C_sf"/>
</dbReference>
<organism evidence="19 20">
    <name type="scientific">Enterocloster aldenensis</name>
    <dbReference type="NCBI Taxonomy" id="358742"/>
    <lineage>
        <taxon>Bacteria</taxon>
        <taxon>Bacillati</taxon>
        <taxon>Bacillota</taxon>
        <taxon>Clostridia</taxon>
        <taxon>Lachnospirales</taxon>
        <taxon>Lachnospiraceae</taxon>
        <taxon>Enterocloster</taxon>
    </lineage>
</organism>
<dbReference type="EMBL" id="JAKNGE010000038">
    <property type="protein sequence ID" value="MCG4748478.1"/>
    <property type="molecule type" value="Genomic_DNA"/>
</dbReference>
<keyword evidence="10" id="KW-0573">Peptidoglycan synthesis</keyword>
<dbReference type="Pfam" id="PF07943">
    <property type="entry name" value="PBP5_C"/>
    <property type="match status" value="1"/>
</dbReference>
<dbReference type="PANTHER" id="PTHR21581:SF6">
    <property type="entry name" value="TRAFFICKING PROTEIN PARTICLE COMPLEX SUBUNIT 12"/>
    <property type="match status" value="1"/>
</dbReference>
<evidence type="ECO:0000256" key="8">
    <source>
        <dbReference type="ARBA" id="ARBA00022801"/>
    </source>
</evidence>
<evidence type="ECO:0000256" key="7">
    <source>
        <dbReference type="ARBA" id="ARBA00022729"/>
    </source>
</evidence>
<evidence type="ECO:0000256" key="13">
    <source>
        <dbReference type="PIRSR" id="PIRSR618044-1"/>
    </source>
</evidence>
<dbReference type="PRINTS" id="PR00725">
    <property type="entry name" value="DADACBPTASE1"/>
</dbReference>
<gene>
    <name evidence="19" type="ORF">L0N08_23970</name>
</gene>
<dbReference type="SMART" id="SM00936">
    <property type="entry name" value="PBP5_C"/>
    <property type="match status" value="1"/>
</dbReference>